<comment type="caution">
    <text evidence="5">The sequence shown here is derived from an EMBL/GenBank/DDBJ whole genome shotgun (WGS) entry which is preliminary data.</text>
</comment>
<dbReference type="InterPro" id="IPR000524">
    <property type="entry name" value="Tscrpt_reg_HTH_GntR"/>
</dbReference>
<reference evidence="5 6" key="1">
    <citation type="submission" date="2019-03" db="EMBL/GenBank/DDBJ databases">
        <title>Genomic Encyclopedia of Type Strains, Phase IV (KMG-IV): sequencing the most valuable type-strain genomes for metagenomic binning, comparative biology and taxonomic classification.</title>
        <authorList>
            <person name="Goeker M."/>
        </authorList>
    </citation>
    <scope>NUCLEOTIDE SEQUENCE [LARGE SCALE GENOMIC DNA]</scope>
    <source>
        <strain evidence="5 6">DSM 100433</strain>
    </source>
</reference>
<dbReference type="AlphaFoldDB" id="A0A9X8UJ75"/>
<dbReference type="EMBL" id="SLUK01000005">
    <property type="protein sequence ID" value="TCL43435.1"/>
    <property type="molecule type" value="Genomic_DNA"/>
</dbReference>
<sequence>MYKVDGSTSKPLYLQIKVYLLQQIANGTFKVGQQVPSEAKLMDQFGVSRVTVRAAISELVEEGALIKRQGKGTFVNQNKMTEPLRGGAGFYESCYINHLCPSSKTVHAEIEEMPGNIKEALGITGESMGLHCRFIRFVDKRPIMLDEVWYVPRFFYLLDGDINGALYPLIRERENCSLSIAGGYVETCRATQSEAEMLKIKKDDTLLLVVTVVKDDQFRPVHWGKKLILGERFRLFI</sequence>
<keyword evidence="3" id="KW-0804">Transcription</keyword>
<dbReference type="PROSITE" id="PS50949">
    <property type="entry name" value="HTH_GNTR"/>
    <property type="match status" value="1"/>
</dbReference>
<evidence type="ECO:0000256" key="1">
    <source>
        <dbReference type="ARBA" id="ARBA00023015"/>
    </source>
</evidence>
<dbReference type="Pfam" id="PF00392">
    <property type="entry name" value="GntR"/>
    <property type="match status" value="1"/>
</dbReference>
<evidence type="ECO:0000313" key="5">
    <source>
        <dbReference type="EMBL" id="TCL43435.1"/>
    </source>
</evidence>
<evidence type="ECO:0000256" key="2">
    <source>
        <dbReference type="ARBA" id="ARBA00023125"/>
    </source>
</evidence>
<protein>
    <submittedName>
        <fullName evidence="5">GntR family transcriptional regulator</fullName>
    </submittedName>
</protein>
<evidence type="ECO:0000313" key="6">
    <source>
        <dbReference type="Proteomes" id="UP000294682"/>
    </source>
</evidence>
<dbReference type="GO" id="GO:0045892">
    <property type="term" value="P:negative regulation of DNA-templated transcription"/>
    <property type="evidence" value="ECO:0007669"/>
    <property type="project" value="TreeGrafter"/>
</dbReference>
<proteinExistence type="predicted"/>
<dbReference type="InterPro" id="IPR028978">
    <property type="entry name" value="Chorismate_lyase_/UTRA_dom_sf"/>
</dbReference>
<dbReference type="RefSeq" id="WP_132084444.1">
    <property type="nucleotide sequence ID" value="NZ_SLUK01000005.1"/>
</dbReference>
<keyword evidence="6" id="KW-1185">Reference proteome</keyword>
<keyword evidence="1" id="KW-0805">Transcription regulation</keyword>
<evidence type="ECO:0000259" key="4">
    <source>
        <dbReference type="PROSITE" id="PS50949"/>
    </source>
</evidence>
<dbReference type="PANTHER" id="PTHR44846">
    <property type="entry name" value="MANNOSYL-D-GLYCERATE TRANSPORT/METABOLISM SYSTEM REPRESSOR MNGR-RELATED"/>
    <property type="match status" value="1"/>
</dbReference>
<dbReference type="GO" id="GO:0003677">
    <property type="term" value="F:DNA binding"/>
    <property type="evidence" value="ECO:0007669"/>
    <property type="project" value="UniProtKB-KW"/>
</dbReference>
<dbReference type="InterPro" id="IPR011663">
    <property type="entry name" value="UTRA"/>
</dbReference>
<gene>
    <name evidence="5" type="ORF">EDD78_10564</name>
</gene>
<dbReference type="Gene3D" id="1.10.10.10">
    <property type="entry name" value="Winged helix-like DNA-binding domain superfamily/Winged helix DNA-binding domain"/>
    <property type="match status" value="1"/>
</dbReference>
<dbReference type="FunFam" id="1.10.10.10:FF:000079">
    <property type="entry name" value="GntR family transcriptional regulator"/>
    <property type="match status" value="1"/>
</dbReference>
<dbReference type="SMART" id="SM00345">
    <property type="entry name" value="HTH_GNTR"/>
    <property type="match status" value="1"/>
</dbReference>
<dbReference type="InterPro" id="IPR036388">
    <property type="entry name" value="WH-like_DNA-bd_sf"/>
</dbReference>
<name>A0A9X8UJ75_9FIRM</name>
<dbReference type="Pfam" id="PF07702">
    <property type="entry name" value="UTRA"/>
    <property type="match status" value="1"/>
</dbReference>
<dbReference type="GO" id="GO:0003700">
    <property type="term" value="F:DNA-binding transcription factor activity"/>
    <property type="evidence" value="ECO:0007669"/>
    <property type="project" value="InterPro"/>
</dbReference>
<dbReference type="InterPro" id="IPR036390">
    <property type="entry name" value="WH_DNA-bd_sf"/>
</dbReference>
<dbReference type="SUPFAM" id="SSF64288">
    <property type="entry name" value="Chorismate lyase-like"/>
    <property type="match status" value="1"/>
</dbReference>
<dbReference type="SMART" id="SM00866">
    <property type="entry name" value="UTRA"/>
    <property type="match status" value="1"/>
</dbReference>
<feature type="domain" description="HTH gntR-type" evidence="4">
    <location>
        <begin position="10"/>
        <end position="78"/>
    </location>
</feature>
<dbReference type="PRINTS" id="PR00035">
    <property type="entry name" value="HTHGNTR"/>
</dbReference>
<dbReference type="InterPro" id="IPR050679">
    <property type="entry name" value="Bact_HTH_transcr_reg"/>
</dbReference>
<accession>A0A9X8UJ75</accession>
<organism evidence="5 6">
    <name type="scientific">Harryflintia acetispora</name>
    <dbReference type="NCBI Taxonomy" id="1849041"/>
    <lineage>
        <taxon>Bacteria</taxon>
        <taxon>Bacillati</taxon>
        <taxon>Bacillota</taxon>
        <taxon>Clostridia</taxon>
        <taxon>Eubacteriales</taxon>
        <taxon>Oscillospiraceae</taxon>
        <taxon>Harryflintia</taxon>
    </lineage>
</organism>
<keyword evidence="2" id="KW-0238">DNA-binding</keyword>
<dbReference type="SUPFAM" id="SSF46785">
    <property type="entry name" value="Winged helix' DNA-binding domain"/>
    <property type="match status" value="1"/>
</dbReference>
<evidence type="ECO:0000256" key="3">
    <source>
        <dbReference type="ARBA" id="ARBA00023163"/>
    </source>
</evidence>
<dbReference type="Gene3D" id="3.40.1410.10">
    <property type="entry name" value="Chorismate lyase-like"/>
    <property type="match status" value="1"/>
</dbReference>
<dbReference type="PANTHER" id="PTHR44846:SF1">
    <property type="entry name" value="MANNOSYL-D-GLYCERATE TRANSPORT_METABOLISM SYSTEM REPRESSOR MNGR-RELATED"/>
    <property type="match status" value="1"/>
</dbReference>
<dbReference type="Proteomes" id="UP000294682">
    <property type="component" value="Unassembled WGS sequence"/>
</dbReference>
<dbReference type="CDD" id="cd07377">
    <property type="entry name" value="WHTH_GntR"/>
    <property type="match status" value="1"/>
</dbReference>